<keyword evidence="2" id="KW-0677">Repeat</keyword>
<feature type="region of interest" description="Disordered" evidence="3">
    <location>
        <begin position="166"/>
        <end position="206"/>
    </location>
</feature>
<dbReference type="GeneID" id="20814126"/>
<evidence type="ECO:0000313" key="4">
    <source>
        <dbReference type="EMBL" id="ETV72760.1"/>
    </source>
</evidence>
<evidence type="ECO:0000256" key="1">
    <source>
        <dbReference type="ARBA" id="ARBA00022441"/>
    </source>
</evidence>
<dbReference type="Gene3D" id="2.120.10.80">
    <property type="entry name" value="Kelch-type beta propeller"/>
    <property type="match status" value="2"/>
</dbReference>
<dbReference type="OrthoDB" id="10251809at2759"/>
<dbReference type="PANTHER" id="PTHR46093:SF18">
    <property type="entry name" value="FIBRONECTIN TYPE-III DOMAIN-CONTAINING PROTEIN"/>
    <property type="match status" value="1"/>
</dbReference>
<keyword evidence="1" id="KW-0880">Kelch repeat</keyword>
<proteinExistence type="predicted"/>
<name>W4FZ55_APHAT</name>
<dbReference type="InterPro" id="IPR015915">
    <property type="entry name" value="Kelch-typ_b-propeller"/>
</dbReference>
<sequence>MPLISYEGVDVDVPTVDGLRFFFESGKLIVECTNFTGKFALTKPAVAPPQQHTPSSVDLFLTPVAPKFAEGKKRTASVAVDNVTPVTVYEDVKRQKVDQVISPDDKQLQQPNLTKTIQFLESEKENIYGSEDELELLLTQREASVNKPTQPPVVAETKRAPLKQLDPPVDITTTKKPTKVGTAKTAAKKEPKAKKTTAKAAPPPTTKLNFFAPKACDSIISSSTQDDVPSTPDSVIDVSPNSPSVATAPYSPLRAGTWKVLEPKGVAPSQRWGCTATMVSNQRVVVYGGEGDDESTLSDLFVYDVVKAEWSCPLNCESIPRSFHASVYVPGKNLMLVFGGERVMDGSHESLSDLMVLDTECFLWYPPAVSGTPPLARSGHSCTVLGSDVVVFGGSRGRNRPSTVHLLDTNTWNWTNVKVNGKAPTSRTYHSAVAVGPNRVVIFGGNDAKKSYDSVHVLDRTLQDDGSSSWSWFNPCVVGTGPTARTGQVTITMDHRTIVVYGGWDPQHADKVQLFGDVFALDTESWEWRRVEVDSNGMERVGHVGVLTADKSLLFFGGQDATETRRNDVTQLSLLPPHNA</sequence>
<dbReference type="Pfam" id="PF24681">
    <property type="entry name" value="Kelch_KLHDC2_KLHL20_DRC7"/>
    <property type="match status" value="1"/>
</dbReference>
<gene>
    <name evidence="4" type="ORF">H257_12130</name>
</gene>
<dbReference type="RefSeq" id="XP_009837546.1">
    <property type="nucleotide sequence ID" value="XM_009839244.1"/>
</dbReference>
<dbReference type="STRING" id="112090.W4FZ55"/>
<dbReference type="VEuPathDB" id="FungiDB:H257_12130"/>
<feature type="compositionally biased region" description="Low complexity" evidence="3">
    <location>
        <begin position="172"/>
        <end position="185"/>
    </location>
</feature>
<reference evidence="4" key="1">
    <citation type="submission" date="2013-12" db="EMBL/GenBank/DDBJ databases">
        <title>The Genome Sequence of Aphanomyces astaci APO3.</title>
        <authorList>
            <consortium name="The Broad Institute Genomics Platform"/>
            <person name="Russ C."/>
            <person name="Tyler B."/>
            <person name="van West P."/>
            <person name="Dieguez-Uribeondo J."/>
            <person name="Young S.K."/>
            <person name="Zeng Q."/>
            <person name="Gargeya S."/>
            <person name="Fitzgerald M."/>
            <person name="Abouelleil A."/>
            <person name="Alvarado L."/>
            <person name="Chapman S.B."/>
            <person name="Gainer-Dewar J."/>
            <person name="Goldberg J."/>
            <person name="Griggs A."/>
            <person name="Gujja S."/>
            <person name="Hansen M."/>
            <person name="Howarth C."/>
            <person name="Imamovic A."/>
            <person name="Ireland A."/>
            <person name="Larimer J."/>
            <person name="McCowan C."/>
            <person name="Murphy C."/>
            <person name="Pearson M."/>
            <person name="Poon T.W."/>
            <person name="Priest M."/>
            <person name="Roberts A."/>
            <person name="Saif S."/>
            <person name="Shea T."/>
            <person name="Sykes S."/>
            <person name="Wortman J."/>
            <person name="Nusbaum C."/>
            <person name="Birren B."/>
        </authorList>
    </citation>
    <scope>NUCLEOTIDE SEQUENCE [LARGE SCALE GENOMIC DNA]</scope>
    <source>
        <strain evidence="4">APO3</strain>
    </source>
</reference>
<feature type="compositionally biased region" description="Polar residues" evidence="3">
    <location>
        <begin position="222"/>
        <end position="245"/>
    </location>
</feature>
<dbReference type="AlphaFoldDB" id="W4FZ55"/>
<evidence type="ECO:0000256" key="2">
    <source>
        <dbReference type="ARBA" id="ARBA00022737"/>
    </source>
</evidence>
<dbReference type="PANTHER" id="PTHR46093">
    <property type="entry name" value="ACYL-COA-BINDING DOMAIN-CONTAINING PROTEIN 5"/>
    <property type="match status" value="1"/>
</dbReference>
<dbReference type="EMBL" id="KI913152">
    <property type="protein sequence ID" value="ETV72760.1"/>
    <property type="molecule type" value="Genomic_DNA"/>
</dbReference>
<evidence type="ECO:0000256" key="3">
    <source>
        <dbReference type="SAM" id="MobiDB-lite"/>
    </source>
</evidence>
<organism evidence="4">
    <name type="scientific">Aphanomyces astaci</name>
    <name type="common">Crayfish plague agent</name>
    <dbReference type="NCBI Taxonomy" id="112090"/>
    <lineage>
        <taxon>Eukaryota</taxon>
        <taxon>Sar</taxon>
        <taxon>Stramenopiles</taxon>
        <taxon>Oomycota</taxon>
        <taxon>Saprolegniomycetes</taxon>
        <taxon>Saprolegniales</taxon>
        <taxon>Verrucalvaceae</taxon>
        <taxon>Aphanomyces</taxon>
    </lineage>
</organism>
<protein>
    <submittedName>
        <fullName evidence="4">Uncharacterized protein</fullName>
    </submittedName>
</protein>
<feature type="region of interest" description="Disordered" evidence="3">
    <location>
        <begin position="222"/>
        <end position="248"/>
    </location>
</feature>
<accession>W4FZ55</accession>
<dbReference type="SUPFAM" id="SSF117281">
    <property type="entry name" value="Kelch motif"/>
    <property type="match status" value="2"/>
</dbReference>